<dbReference type="InterPro" id="IPR050134">
    <property type="entry name" value="NAD-dep_sirtuin_deacylases"/>
</dbReference>
<keyword evidence="3 6" id="KW-0479">Metal-binding</keyword>
<dbReference type="GO" id="GO:0005634">
    <property type="term" value="C:nucleus"/>
    <property type="evidence" value="ECO:0007669"/>
    <property type="project" value="TreeGrafter"/>
</dbReference>
<dbReference type="InterPro" id="IPR026590">
    <property type="entry name" value="Ssirtuin_cat_dom"/>
</dbReference>
<dbReference type="PROSITE" id="PS50305">
    <property type="entry name" value="SIRTUIN"/>
    <property type="match status" value="1"/>
</dbReference>
<keyword evidence="9" id="KW-1185">Reference proteome</keyword>
<dbReference type="InterPro" id="IPR029035">
    <property type="entry name" value="DHS-like_NAD/FAD-binding_dom"/>
</dbReference>
<dbReference type="InterPro" id="IPR026591">
    <property type="entry name" value="Sirtuin_cat_small_dom_sf"/>
</dbReference>
<feature type="active site" description="Proton acceptor" evidence="6">
    <location>
        <position position="180"/>
    </location>
</feature>
<dbReference type="PANTHER" id="PTHR11085">
    <property type="entry name" value="NAD-DEPENDENT PROTEIN DEACYLASE SIRTUIN-5, MITOCHONDRIAL-RELATED"/>
    <property type="match status" value="1"/>
</dbReference>
<evidence type="ECO:0000256" key="3">
    <source>
        <dbReference type="ARBA" id="ARBA00022723"/>
    </source>
</evidence>
<dbReference type="Pfam" id="PF02146">
    <property type="entry name" value="SIR2"/>
    <property type="match status" value="1"/>
</dbReference>
<evidence type="ECO:0000256" key="2">
    <source>
        <dbReference type="ARBA" id="ARBA00022679"/>
    </source>
</evidence>
<evidence type="ECO:0000256" key="5">
    <source>
        <dbReference type="ARBA" id="ARBA00023027"/>
    </source>
</evidence>
<dbReference type="SUPFAM" id="SSF52467">
    <property type="entry name" value="DHS-like NAD/FAD-binding domain"/>
    <property type="match status" value="1"/>
</dbReference>
<organism evidence="8 9">
    <name type="scientific">Pycnococcus provasolii</name>
    <dbReference type="NCBI Taxonomy" id="41880"/>
    <lineage>
        <taxon>Eukaryota</taxon>
        <taxon>Viridiplantae</taxon>
        <taxon>Chlorophyta</taxon>
        <taxon>Pseudoscourfieldiophyceae</taxon>
        <taxon>Pseudoscourfieldiales</taxon>
        <taxon>Pycnococcaceae</taxon>
        <taxon>Pycnococcus</taxon>
    </lineage>
</organism>
<name>A0A830HGD9_9CHLO</name>
<proteinExistence type="predicted"/>
<evidence type="ECO:0000256" key="6">
    <source>
        <dbReference type="PROSITE-ProRule" id="PRU00236"/>
    </source>
</evidence>
<dbReference type="GO" id="GO:0017136">
    <property type="term" value="F:histone deacetylase activity, NAD-dependent"/>
    <property type="evidence" value="ECO:0007669"/>
    <property type="project" value="TreeGrafter"/>
</dbReference>
<feature type="binding site" evidence="6">
    <location>
        <position position="218"/>
    </location>
    <ligand>
        <name>Zn(2+)</name>
        <dbReference type="ChEBI" id="CHEBI:29105"/>
    </ligand>
</feature>
<keyword evidence="4 6" id="KW-0862">Zinc</keyword>
<evidence type="ECO:0000256" key="1">
    <source>
        <dbReference type="ARBA" id="ARBA00001947"/>
    </source>
</evidence>
<dbReference type="AlphaFoldDB" id="A0A830HGD9"/>
<feature type="binding site" evidence="6">
    <location>
        <position position="191"/>
    </location>
    <ligand>
        <name>Zn(2+)</name>
        <dbReference type="ChEBI" id="CHEBI:29105"/>
    </ligand>
</feature>
<protein>
    <submittedName>
        <fullName evidence="8">Sir2 histone deacetylase Hst2</fullName>
    </submittedName>
</protein>
<dbReference type="GO" id="GO:0070403">
    <property type="term" value="F:NAD+ binding"/>
    <property type="evidence" value="ECO:0007669"/>
    <property type="project" value="InterPro"/>
</dbReference>
<dbReference type="OrthoDB" id="424302at2759"/>
<keyword evidence="5" id="KW-0520">NAD</keyword>
<comment type="cofactor">
    <cofactor evidence="1">
        <name>Zn(2+)</name>
        <dbReference type="ChEBI" id="CHEBI:29105"/>
    </cofactor>
</comment>
<keyword evidence="2" id="KW-0808">Transferase</keyword>
<evidence type="ECO:0000256" key="4">
    <source>
        <dbReference type="ARBA" id="ARBA00022833"/>
    </source>
</evidence>
<dbReference type="Gene3D" id="3.40.50.1220">
    <property type="entry name" value="TPP-binding domain"/>
    <property type="match status" value="1"/>
</dbReference>
<accession>A0A830HGD9</accession>
<dbReference type="InterPro" id="IPR003000">
    <property type="entry name" value="Sirtuin"/>
</dbReference>
<evidence type="ECO:0000313" key="9">
    <source>
        <dbReference type="Proteomes" id="UP000660262"/>
    </source>
</evidence>
<evidence type="ECO:0000313" key="8">
    <source>
        <dbReference type="EMBL" id="GHP04369.1"/>
    </source>
</evidence>
<feature type="binding site" evidence="6">
    <location>
        <position position="188"/>
    </location>
    <ligand>
        <name>Zn(2+)</name>
        <dbReference type="ChEBI" id="CHEBI:29105"/>
    </ligand>
</feature>
<evidence type="ECO:0000259" key="7">
    <source>
        <dbReference type="PROSITE" id="PS50305"/>
    </source>
</evidence>
<reference evidence="8" key="1">
    <citation type="submission" date="2020-10" db="EMBL/GenBank/DDBJ databases">
        <title>Unveiling of a novel bifunctional photoreceptor, Dualchrome1, isolated from a cosmopolitan green alga.</title>
        <authorList>
            <person name="Suzuki S."/>
            <person name="Kawachi M."/>
        </authorList>
    </citation>
    <scope>NUCLEOTIDE SEQUENCE</scope>
    <source>
        <strain evidence="8">NIES 2893</strain>
    </source>
</reference>
<dbReference type="Proteomes" id="UP000660262">
    <property type="component" value="Unassembled WGS sequence"/>
</dbReference>
<gene>
    <name evidence="8" type="ORF">PPROV_000312300</name>
</gene>
<dbReference type="Gene3D" id="3.30.1600.10">
    <property type="entry name" value="SIR2/SIRT2 'Small Domain"/>
    <property type="match status" value="1"/>
</dbReference>
<sequence length="327" mass="35012">MPSWRVAAAPWRVAAPSWRAAGAAGVAGLAARRWARRCASSLSTPSPSSHEAVRATSRVLKKLLDEQTKGGVVVLLGAGASASAGLPDFRTPGTGLYDNLQEYNLPFAEAIFDLQFYRQNAEPFNRLARELYPGGVKPTAMHRFVSLLDEHQLLTRCFTQNIDSLETAAGLRKSMVVAAHGNFDTASCIDCGAPAQEDLVRQSLCEGADPQQPTCSACGGKVKPGIVFFGEALPERFFALAPEIRECRLLIIAGTSLTVHPFASLPTLASPQSLRVLANRELVGQELGLRYVDDVGKNNDVGDIAFLGDTDAFAKAVALEVFGLEDL</sequence>
<dbReference type="GO" id="GO:0046872">
    <property type="term" value="F:metal ion binding"/>
    <property type="evidence" value="ECO:0007669"/>
    <property type="project" value="UniProtKB-KW"/>
</dbReference>
<feature type="binding site" evidence="6">
    <location>
        <position position="215"/>
    </location>
    <ligand>
        <name>Zn(2+)</name>
        <dbReference type="ChEBI" id="CHEBI:29105"/>
    </ligand>
</feature>
<feature type="domain" description="Deacetylase sirtuin-type" evidence="7">
    <location>
        <begin position="50"/>
        <end position="325"/>
    </location>
</feature>
<dbReference type="EMBL" id="BNJQ01000007">
    <property type="protein sequence ID" value="GHP04369.1"/>
    <property type="molecule type" value="Genomic_DNA"/>
</dbReference>
<comment type="caution">
    <text evidence="8">The sequence shown here is derived from an EMBL/GenBank/DDBJ whole genome shotgun (WGS) entry which is preliminary data.</text>
</comment>
<dbReference type="PANTHER" id="PTHR11085:SF6">
    <property type="entry name" value="NAD-DEPENDENT PROTEIN DEACETYLASE SIRTUIN-2"/>
    <property type="match status" value="1"/>
</dbReference>